<evidence type="ECO:0000313" key="3">
    <source>
        <dbReference type="Proteomes" id="UP001270362"/>
    </source>
</evidence>
<evidence type="ECO:0000313" key="2">
    <source>
        <dbReference type="EMBL" id="KAK3689101.1"/>
    </source>
</evidence>
<comment type="caution">
    <text evidence="2">The sequence shown here is derived from an EMBL/GenBank/DDBJ whole genome shotgun (WGS) entry which is preliminary data.</text>
</comment>
<dbReference type="Proteomes" id="UP001270362">
    <property type="component" value="Unassembled WGS sequence"/>
</dbReference>
<reference evidence="2" key="1">
    <citation type="journal article" date="2023" name="Mol. Phylogenet. Evol.">
        <title>Genome-scale phylogeny and comparative genomics of the fungal order Sordariales.</title>
        <authorList>
            <person name="Hensen N."/>
            <person name="Bonometti L."/>
            <person name="Westerberg I."/>
            <person name="Brannstrom I.O."/>
            <person name="Guillou S."/>
            <person name="Cros-Aarteil S."/>
            <person name="Calhoun S."/>
            <person name="Haridas S."/>
            <person name="Kuo A."/>
            <person name="Mondo S."/>
            <person name="Pangilinan J."/>
            <person name="Riley R."/>
            <person name="LaButti K."/>
            <person name="Andreopoulos B."/>
            <person name="Lipzen A."/>
            <person name="Chen C."/>
            <person name="Yan M."/>
            <person name="Daum C."/>
            <person name="Ng V."/>
            <person name="Clum A."/>
            <person name="Steindorff A."/>
            <person name="Ohm R.A."/>
            <person name="Martin F."/>
            <person name="Silar P."/>
            <person name="Natvig D.O."/>
            <person name="Lalanne C."/>
            <person name="Gautier V."/>
            <person name="Ament-Velasquez S.L."/>
            <person name="Kruys A."/>
            <person name="Hutchinson M.I."/>
            <person name="Powell A.J."/>
            <person name="Barry K."/>
            <person name="Miller A.N."/>
            <person name="Grigoriev I.V."/>
            <person name="Debuchy R."/>
            <person name="Gladieux P."/>
            <person name="Hiltunen Thoren M."/>
            <person name="Johannesson H."/>
        </authorList>
    </citation>
    <scope>NUCLEOTIDE SEQUENCE</scope>
    <source>
        <strain evidence="2">CBS 314.62</strain>
    </source>
</reference>
<gene>
    <name evidence="2" type="ORF">B0T22DRAFT_166741</name>
</gene>
<dbReference type="EMBL" id="JAULSO010000002">
    <property type="protein sequence ID" value="KAK3689101.1"/>
    <property type="molecule type" value="Genomic_DNA"/>
</dbReference>
<proteinExistence type="predicted"/>
<evidence type="ECO:0000256" key="1">
    <source>
        <dbReference type="SAM" id="MobiDB-lite"/>
    </source>
</evidence>
<reference evidence="2" key="2">
    <citation type="submission" date="2023-06" db="EMBL/GenBank/DDBJ databases">
        <authorList>
            <consortium name="Lawrence Berkeley National Laboratory"/>
            <person name="Haridas S."/>
            <person name="Hensen N."/>
            <person name="Bonometti L."/>
            <person name="Westerberg I."/>
            <person name="Brannstrom I.O."/>
            <person name="Guillou S."/>
            <person name="Cros-Aarteil S."/>
            <person name="Calhoun S."/>
            <person name="Kuo A."/>
            <person name="Mondo S."/>
            <person name="Pangilinan J."/>
            <person name="Riley R."/>
            <person name="Labutti K."/>
            <person name="Andreopoulos B."/>
            <person name="Lipzen A."/>
            <person name="Chen C."/>
            <person name="Yanf M."/>
            <person name="Daum C."/>
            <person name="Ng V."/>
            <person name="Clum A."/>
            <person name="Steindorff A."/>
            <person name="Ohm R."/>
            <person name="Martin F."/>
            <person name="Silar P."/>
            <person name="Natvig D."/>
            <person name="Lalanne C."/>
            <person name="Gautier V."/>
            <person name="Ament-Velasquez S.L."/>
            <person name="Kruys A."/>
            <person name="Hutchinson M.I."/>
            <person name="Powell A.J."/>
            <person name="Barry K."/>
            <person name="Miller A.N."/>
            <person name="Grigoriev I.V."/>
            <person name="Debuchy R."/>
            <person name="Gladieux P."/>
            <person name="Thoren M.H."/>
            <person name="Johannesson H."/>
        </authorList>
    </citation>
    <scope>NUCLEOTIDE SEQUENCE</scope>
    <source>
        <strain evidence="2">CBS 314.62</strain>
    </source>
</reference>
<accession>A0AAE1CD02</accession>
<sequence>MTTKQPLWGVGGRCCLIISDRWLMTGVWRFVAVTMRGVLDGLQYQYHLPACGGVECRGAVKVSCRVVCLHQVGREMKCLQTALDNGLREGRRAKCVVDGAAPDRTGPACWLDWKKLPGASNSKLDRRSHARCMWWWPPHPSPNQSFKLPKLQAPIKLHCMAPWHGMAWAGEREQKLTGTGADGDGTQTRPEPTPATHSA</sequence>
<feature type="region of interest" description="Disordered" evidence="1">
    <location>
        <begin position="172"/>
        <end position="199"/>
    </location>
</feature>
<keyword evidence="3" id="KW-1185">Reference proteome</keyword>
<dbReference type="AlphaFoldDB" id="A0AAE1CD02"/>
<protein>
    <submittedName>
        <fullName evidence="2">Uncharacterized protein</fullName>
    </submittedName>
</protein>
<organism evidence="2 3">
    <name type="scientific">Podospora appendiculata</name>
    <dbReference type="NCBI Taxonomy" id="314037"/>
    <lineage>
        <taxon>Eukaryota</taxon>
        <taxon>Fungi</taxon>
        <taxon>Dikarya</taxon>
        <taxon>Ascomycota</taxon>
        <taxon>Pezizomycotina</taxon>
        <taxon>Sordariomycetes</taxon>
        <taxon>Sordariomycetidae</taxon>
        <taxon>Sordariales</taxon>
        <taxon>Podosporaceae</taxon>
        <taxon>Podospora</taxon>
    </lineage>
</organism>
<name>A0AAE1CD02_9PEZI</name>